<dbReference type="HOGENOM" id="CLU_739748_0_0_1"/>
<dbReference type="GO" id="GO:0030659">
    <property type="term" value="C:cytoplasmic vesicle membrane"/>
    <property type="evidence" value="ECO:0007669"/>
    <property type="project" value="UniProtKB-SubCell"/>
</dbReference>
<protein>
    <recommendedName>
        <fullName evidence="5">Autophagy-related protein 27</fullName>
    </recommendedName>
</protein>
<dbReference type="GO" id="GO:0000139">
    <property type="term" value="C:Golgi membrane"/>
    <property type="evidence" value="ECO:0007669"/>
    <property type="project" value="UniProtKB-SubCell"/>
</dbReference>
<keyword evidence="20" id="KW-1185">Reference proteome</keyword>
<evidence type="ECO:0000256" key="14">
    <source>
        <dbReference type="ARBA" id="ARBA00023329"/>
    </source>
</evidence>
<dbReference type="Proteomes" id="UP000006352">
    <property type="component" value="Unassembled WGS sequence"/>
</dbReference>
<evidence type="ECO:0000256" key="2">
    <source>
        <dbReference type="ARBA" id="ARBA00004358"/>
    </source>
</evidence>
<dbReference type="GeneID" id="24098366"/>
<dbReference type="InterPro" id="IPR009011">
    <property type="entry name" value="Man6P_isomerase_rcpt-bd_dom_sf"/>
</dbReference>
<proteinExistence type="inferred from homology"/>
<evidence type="ECO:0000313" key="20">
    <source>
        <dbReference type="Proteomes" id="UP000006352"/>
    </source>
</evidence>
<evidence type="ECO:0000313" key="19">
    <source>
        <dbReference type="EMBL" id="CCM03455.1"/>
    </source>
</evidence>
<evidence type="ECO:0000256" key="5">
    <source>
        <dbReference type="ARBA" id="ARBA00013776"/>
    </source>
</evidence>
<dbReference type="Gene3D" id="2.70.130.10">
    <property type="entry name" value="Mannose-6-phosphate receptor binding domain"/>
    <property type="match status" value="1"/>
</dbReference>
<feature type="compositionally biased region" description="Acidic residues" evidence="15">
    <location>
        <begin position="230"/>
        <end position="240"/>
    </location>
</feature>
<accession>J4GRA5</accession>
<evidence type="ECO:0000256" key="11">
    <source>
        <dbReference type="ARBA" id="ARBA00023128"/>
    </source>
</evidence>
<evidence type="ECO:0000256" key="7">
    <source>
        <dbReference type="ARBA" id="ARBA00022729"/>
    </source>
</evidence>
<keyword evidence="13" id="KW-1015">Disulfide bond</keyword>
<dbReference type="SUPFAM" id="SSF50911">
    <property type="entry name" value="Mannose 6-phosphate receptor domain"/>
    <property type="match status" value="1"/>
</dbReference>
<dbReference type="EMBL" id="HE797114">
    <property type="protein sequence ID" value="CCM03455.1"/>
    <property type="molecule type" value="Genomic_DNA"/>
</dbReference>
<keyword evidence="10" id="KW-0333">Golgi apparatus</keyword>
<organism evidence="19 20">
    <name type="scientific">Fibroporia radiculosa</name>
    <dbReference type="NCBI Taxonomy" id="599839"/>
    <lineage>
        <taxon>Eukaryota</taxon>
        <taxon>Fungi</taxon>
        <taxon>Dikarya</taxon>
        <taxon>Basidiomycota</taxon>
        <taxon>Agaricomycotina</taxon>
        <taxon>Agaricomycetes</taxon>
        <taxon>Polyporales</taxon>
        <taxon>Fibroporiaceae</taxon>
        <taxon>Fibroporia</taxon>
    </lineage>
</organism>
<evidence type="ECO:0000256" key="17">
    <source>
        <dbReference type="SAM" id="SignalP"/>
    </source>
</evidence>
<comment type="subcellular location">
    <subcellularLocation>
        <location evidence="2">Cytoplasmic vesicle membrane</location>
        <topology evidence="2">Single-pass type I membrane protein</topology>
    </subcellularLocation>
    <subcellularLocation>
        <location evidence="3">Golgi apparatus membrane</location>
        <topology evidence="3">Single-pass type I membrane protein</topology>
    </subcellularLocation>
    <subcellularLocation>
        <location evidence="1">Mitochondrion membrane</location>
        <topology evidence="1">Single-pass membrane protein</topology>
    </subcellularLocation>
</comment>
<keyword evidence="11" id="KW-0496">Mitochondrion</keyword>
<evidence type="ECO:0000256" key="16">
    <source>
        <dbReference type="SAM" id="Phobius"/>
    </source>
</evidence>
<keyword evidence="7 17" id="KW-0732">Signal</keyword>
<evidence type="ECO:0000256" key="12">
    <source>
        <dbReference type="ARBA" id="ARBA00023136"/>
    </source>
</evidence>
<dbReference type="AlphaFoldDB" id="J4GRA5"/>
<name>J4GRA5_9APHY</name>
<evidence type="ECO:0000256" key="6">
    <source>
        <dbReference type="ARBA" id="ARBA00022692"/>
    </source>
</evidence>
<evidence type="ECO:0000256" key="8">
    <source>
        <dbReference type="ARBA" id="ARBA00022989"/>
    </source>
</evidence>
<keyword evidence="6 16" id="KW-0812">Transmembrane</keyword>
<gene>
    <name evidence="19" type="ORF">FIBRA_05588</name>
</gene>
<dbReference type="RefSeq" id="XP_012182738.1">
    <property type="nucleotide sequence ID" value="XM_012327348.1"/>
</dbReference>
<comment type="similarity">
    <text evidence="4">Belongs to the ATG27 family.</text>
</comment>
<dbReference type="InParanoid" id="J4GRA5"/>
<dbReference type="InterPro" id="IPR018939">
    <property type="entry name" value="Autophagy-rel_prot_27"/>
</dbReference>
<evidence type="ECO:0000256" key="4">
    <source>
        <dbReference type="ARBA" id="ARBA00005363"/>
    </source>
</evidence>
<evidence type="ECO:0000256" key="1">
    <source>
        <dbReference type="ARBA" id="ARBA00004304"/>
    </source>
</evidence>
<evidence type="ECO:0000256" key="3">
    <source>
        <dbReference type="ARBA" id="ARBA00004614"/>
    </source>
</evidence>
<dbReference type="InterPro" id="IPR044865">
    <property type="entry name" value="MRH_dom"/>
</dbReference>
<evidence type="ECO:0000256" key="10">
    <source>
        <dbReference type="ARBA" id="ARBA00023034"/>
    </source>
</evidence>
<dbReference type="GO" id="GO:0031966">
    <property type="term" value="C:mitochondrial membrane"/>
    <property type="evidence" value="ECO:0007669"/>
    <property type="project" value="UniProtKB-SubCell"/>
</dbReference>
<dbReference type="OrthoDB" id="29460at2759"/>
<evidence type="ECO:0000256" key="15">
    <source>
        <dbReference type="SAM" id="MobiDB-lite"/>
    </source>
</evidence>
<dbReference type="GO" id="GO:0006914">
    <property type="term" value="P:autophagy"/>
    <property type="evidence" value="ECO:0007669"/>
    <property type="project" value="UniProtKB-KW"/>
</dbReference>
<keyword evidence="9" id="KW-0072">Autophagy</keyword>
<evidence type="ECO:0000256" key="13">
    <source>
        <dbReference type="ARBA" id="ARBA00023157"/>
    </source>
</evidence>
<feature type="domain" description="MRH" evidence="18">
    <location>
        <begin position="31"/>
        <end position="221"/>
    </location>
</feature>
<dbReference type="PROSITE" id="PS51914">
    <property type="entry name" value="MRH"/>
    <property type="match status" value="1"/>
</dbReference>
<keyword evidence="12 16" id="KW-0472">Membrane</keyword>
<keyword evidence="14" id="KW-0968">Cytoplasmic vesicle</keyword>
<dbReference type="Pfam" id="PF09451">
    <property type="entry name" value="ATG27"/>
    <property type="match status" value="1"/>
</dbReference>
<feature type="chain" id="PRO_5003778482" description="Autophagy-related protein 27" evidence="17">
    <location>
        <begin position="20"/>
        <end position="374"/>
    </location>
</feature>
<keyword evidence="8 16" id="KW-1133">Transmembrane helix</keyword>
<reference evidence="19 20" key="1">
    <citation type="journal article" date="2012" name="Appl. Environ. Microbiol.">
        <title>Short-read sequencing for genomic analysis of the brown rot fungus Fibroporia radiculosa.</title>
        <authorList>
            <person name="Tang J.D."/>
            <person name="Perkins A.D."/>
            <person name="Sonstegard T.S."/>
            <person name="Schroeder S.G."/>
            <person name="Burgess S.C."/>
            <person name="Diehl S.V."/>
        </authorList>
    </citation>
    <scope>NUCLEOTIDE SEQUENCE [LARGE SCALE GENOMIC DNA]</scope>
    <source>
        <strain evidence="19 20">TFFH 294</strain>
    </source>
</reference>
<evidence type="ECO:0000256" key="9">
    <source>
        <dbReference type="ARBA" id="ARBA00023006"/>
    </source>
</evidence>
<feature type="transmembrane region" description="Helical" evidence="16">
    <location>
        <begin position="274"/>
        <end position="293"/>
    </location>
</feature>
<feature type="region of interest" description="Disordered" evidence="15">
    <location>
        <begin position="220"/>
        <end position="264"/>
    </location>
</feature>
<evidence type="ECO:0000259" key="18">
    <source>
        <dbReference type="PROSITE" id="PS51914"/>
    </source>
</evidence>
<feature type="signal peptide" evidence="17">
    <location>
        <begin position="1"/>
        <end position="19"/>
    </location>
</feature>
<sequence>MHAAALVLIVPLFCSAAAAAAMGQSLSSLAKQCQFTLGHQRFDLCPIFEDDAGGWTISRSRKTPPTITKTQYHVSLSGALKISKKIPSEEQCPEGTWICYIMSNTRPKHDDEEPRVLRVIPVAGKLSLPSKGDDSKGDEFAAEEYQPGLNITTKLVPANKETKHDILHVHLHGGYYVNEQQKADIQFICDHKAEEPTSPTASYIWNGTHVFEWRTKHACGKTIEKSPPSDPEDDPADDPERDAPPKDAEDDDVPGDSRKLIDPELLASRSRRSMTLFASFTGVVLGIMYVLYFPPPRVRAFMSSYVKRHPWLLRSRVGERALVRWASEDFVFDAGEEDTMVNAEGDLDAIALDEQIPLKPSPRRSVVSNYGTAT</sequence>